<protein>
    <submittedName>
        <fullName evidence="2">BRO-like protein</fullName>
    </submittedName>
</protein>
<reference evidence="2 3" key="1">
    <citation type="journal article" date="2014" name="J. Gen. Virol.">
        <title>Genome sequence of a crustacean iridovirus, IIV31, isolated from the pill bug, Armadillidium vulgare.</title>
        <authorList>
            <person name="Piegu B."/>
            <person name="Guizard S."/>
            <person name="Yeping T."/>
            <person name="Cruaud C."/>
            <person name="Asgari S."/>
            <person name="Bideshi D.K."/>
            <person name="Federici B.A."/>
            <person name="Bigot Y."/>
        </authorList>
    </citation>
    <scope>NUCLEOTIDE SEQUENCE [LARGE SCALE GENOMIC DNA]</scope>
</reference>
<proteinExistence type="predicted"/>
<accession>A0A068QKT2</accession>
<dbReference type="GeneID" id="19738660"/>
<dbReference type="PROSITE" id="PS51750">
    <property type="entry name" value="BRO_N"/>
    <property type="match status" value="1"/>
</dbReference>
<evidence type="ECO:0000313" key="2">
    <source>
        <dbReference type="EMBL" id="CCV02448.1"/>
    </source>
</evidence>
<dbReference type="Pfam" id="PF04480">
    <property type="entry name" value="DUF559"/>
    <property type="match status" value="1"/>
</dbReference>
<dbReference type="RefSeq" id="YP_009046690.1">
    <property type="nucleotide sequence ID" value="NC_024451.1"/>
</dbReference>
<sequence length="221" mass="25503">MADTQIVKLVETESGMRAVFNLDDVQLDTPILGTWDKPVFFGKDIAGFLGYRYPKDALQKYVKSKHKTTLAQLMDEGLPYNKGKQVMITKEGLIGLLSKTRLPDAEPKIKALSEAFNLNIELVKHTSKEQDFIGAILKVFTHEKIVTQYKVQRYRIDLYFLEHKIAVECDEYGHNDRDEYYEAERESAILEELGCTFYRFNPDSANFCIYQVIGDLVRMIK</sequence>
<organism evidence="2 3">
    <name type="scientific">Armadillidium vulgare iridescent virus</name>
    <dbReference type="NCBI Taxonomy" id="72201"/>
    <lineage>
        <taxon>Viruses</taxon>
        <taxon>Varidnaviria</taxon>
        <taxon>Bamfordvirae</taxon>
        <taxon>Nucleocytoviricota</taxon>
        <taxon>Megaviricetes</taxon>
        <taxon>Pimascovirales</taxon>
        <taxon>Pimascovirales incertae sedis</taxon>
        <taxon>Iridoviridae</taxon>
        <taxon>Betairidovirinae</taxon>
        <taxon>Iridovirus</taxon>
        <taxon>Iridovirus armadillidium1</taxon>
        <taxon>Invertebrate iridescent virus 31</taxon>
    </lineage>
</organism>
<gene>
    <name evidence="2" type="primary">076R</name>
    <name evidence="2" type="ORF">IIV31_076R</name>
</gene>
<dbReference type="KEGG" id="vg:19738660"/>
<evidence type="ECO:0000259" key="1">
    <source>
        <dbReference type="PROSITE" id="PS51750"/>
    </source>
</evidence>
<dbReference type="Proteomes" id="UP000114278">
    <property type="component" value="Segment"/>
</dbReference>
<feature type="domain" description="Bro-N" evidence="1">
    <location>
        <begin position="16"/>
        <end position="130"/>
    </location>
</feature>
<dbReference type="InterPro" id="IPR003497">
    <property type="entry name" value="BRO_N_domain"/>
</dbReference>
<name>A0A068QKT2_9VIRU</name>
<dbReference type="EMBL" id="HF920637">
    <property type="protein sequence ID" value="CCV02448.1"/>
    <property type="molecule type" value="Genomic_DNA"/>
</dbReference>
<dbReference type="Pfam" id="PF02498">
    <property type="entry name" value="Bro-N"/>
    <property type="match status" value="1"/>
</dbReference>
<keyword evidence="3" id="KW-1185">Reference proteome</keyword>
<dbReference type="OrthoDB" id="27494at10239"/>
<dbReference type="InterPro" id="IPR007569">
    <property type="entry name" value="DUF559"/>
</dbReference>
<dbReference type="Gene3D" id="3.40.960.10">
    <property type="entry name" value="VSR Endonuclease"/>
    <property type="match status" value="1"/>
</dbReference>
<evidence type="ECO:0000313" key="3">
    <source>
        <dbReference type="Proteomes" id="UP000114278"/>
    </source>
</evidence>